<dbReference type="Proteomes" id="UP000307169">
    <property type="component" value="Unassembled WGS sequence"/>
</dbReference>
<name>A0A4T0S6Q8_9BASI</name>
<organism evidence="1 2">
    <name type="scientific">Wallemia mellicola</name>
    <dbReference type="NCBI Taxonomy" id="1708541"/>
    <lineage>
        <taxon>Eukaryota</taxon>
        <taxon>Fungi</taxon>
        <taxon>Dikarya</taxon>
        <taxon>Basidiomycota</taxon>
        <taxon>Wallemiomycotina</taxon>
        <taxon>Wallemiomycetes</taxon>
        <taxon>Wallemiales</taxon>
        <taxon>Wallemiaceae</taxon>
        <taxon>Wallemia</taxon>
    </lineage>
</organism>
<evidence type="ECO:0000313" key="2">
    <source>
        <dbReference type="Proteomes" id="UP000307169"/>
    </source>
</evidence>
<gene>
    <name evidence="1" type="ORF">E3Q17_02712</name>
</gene>
<dbReference type="EMBL" id="SPRH01000032">
    <property type="protein sequence ID" value="TIB99101.1"/>
    <property type="molecule type" value="Genomic_DNA"/>
</dbReference>
<proteinExistence type="predicted"/>
<comment type="caution">
    <text evidence="1">The sequence shown here is derived from an EMBL/GenBank/DDBJ whole genome shotgun (WGS) entry which is preliminary data.</text>
</comment>
<dbReference type="AlphaFoldDB" id="A0A4T0S6Q8"/>
<protein>
    <submittedName>
        <fullName evidence="1">Uncharacterized protein</fullName>
    </submittedName>
</protein>
<evidence type="ECO:0000313" key="1">
    <source>
        <dbReference type="EMBL" id="TIB99101.1"/>
    </source>
</evidence>
<sequence>MNVKDAEQLIREISETNNINDLSFVWPKESIPSALPLGDSEGATRDLNRLLDLLAIVKPVHGAKKPMDYKHMIRLIELYDLVPKEVINKLKSRLSEVFDDNDLISQPELSNRRENPVSYKDKLNPDSDKFKEALANFNNLVIESNKQWHIKLKQHQVTGHTVEVQSHVMEIYQIDKQIGSLIGFGELRLGVDVKFHERYSLVISHDPTN</sequence>
<reference evidence="1 2" key="1">
    <citation type="submission" date="2019-03" db="EMBL/GenBank/DDBJ databases">
        <title>Sequencing 25 genomes of Wallemia mellicola.</title>
        <authorList>
            <person name="Gostincar C."/>
        </authorList>
    </citation>
    <scope>NUCLEOTIDE SEQUENCE [LARGE SCALE GENOMIC DNA]</scope>
    <source>
        <strain evidence="1 2">EXF-1262</strain>
    </source>
</reference>
<accession>A0A4T0S6Q8</accession>